<evidence type="ECO:0000313" key="13">
    <source>
        <dbReference type="EMBL" id="CBZ56246.1"/>
    </source>
</evidence>
<feature type="transmembrane region" description="Helical" evidence="10">
    <location>
        <begin position="555"/>
        <end position="578"/>
    </location>
</feature>
<feature type="compositionally biased region" description="Basic and acidic residues" evidence="9">
    <location>
        <begin position="107"/>
        <end position="120"/>
    </location>
</feature>
<accession>F0VR98</accession>
<evidence type="ECO:0000256" key="5">
    <source>
        <dbReference type="ARBA" id="ARBA00022906"/>
    </source>
</evidence>
<name>F0VR98_NEOCL</name>
<reference evidence="14" key="4">
    <citation type="journal article" date="2015" name="PLoS ONE">
        <title>Comprehensive Evaluation of Toxoplasma gondii VEG and Neospora caninum LIV Genomes with Tachyzoite Stage Transcriptome and Proteome Defines Novel Transcript Features.</title>
        <authorList>
            <person name="Ramaprasad A."/>
            <person name="Mourier T."/>
            <person name="Naeem R."/>
            <person name="Malas T.B."/>
            <person name="Moussa E."/>
            <person name="Panigrahi A."/>
            <person name="Vermont S.J."/>
            <person name="Otto T.D."/>
            <person name="Wastling J."/>
            <person name="Pain A."/>
        </authorList>
    </citation>
    <scope>NUCLEOTIDE SEQUENCE</scope>
    <source>
        <strain evidence="14">Liverpool</strain>
    </source>
</reference>
<dbReference type="Pfam" id="PF16916">
    <property type="entry name" value="ZT_dimer"/>
    <property type="match status" value="1"/>
</dbReference>
<evidence type="ECO:0000256" key="3">
    <source>
        <dbReference type="ARBA" id="ARBA00022448"/>
    </source>
</evidence>
<keyword evidence="6 10" id="KW-1133">Transmembrane helix</keyword>
<comment type="subcellular location">
    <subcellularLocation>
        <location evidence="1">Membrane</location>
        <topology evidence="1">Multi-pass membrane protein</topology>
    </subcellularLocation>
</comment>
<dbReference type="OMA" id="ASALIWW"/>
<evidence type="ECO:0000256" key="4">
    <source>
        <dbReference type="ARBA" id="ARBA00022692"/>
    </source>
</evidence>
<evidence type="ECO:0000313" key="14">
    <source>
        <dbReference type="EMBL" id="CEL71008.1"/>
    </source>
</evidence>
<evidence type="ECO:0000256" key="7">
    <source>
        <dbReference type="ARBA" id="ARBA00023065"/>
    </source>
</evidence>
<organism evidence="13 15">
    <name type="scientific">Neospora caninum (strain Liverpool)</name>
    <dbReference type="NCBI Taxonomy" id="572307"/>
    <lineage>
        <taxon>Eukaryota</taxon>
        <taxon>Sar</taxon>
        <taxon>Alveolata</taxon>
        <taxon>Apicomplexa</taxon>
        <taxon>Conoidasida</taxon>
        <taxon>Coccidia</taxon>
        <taxon>Eucoccidiorida</taxon>
        <taxon>Eimeriorina</taxon>
        <taxon>Sarcocystidae</taxon>
        <taxon>Neospora</taxon>
    </lineage>
</organism>
<evidence type="ECO:0000256" key="6">
    <source>
        <dbReference type="ARBA" id="ARBA00022989"/>
    </source>
</evidence>
<dbReference type="PANTHER" id="PTHR11562:SF17">
    <property type="entry name" value="RE54080P-RELATED"/>
    <property type="match status" value="1"/>
</dbReference>
<dbReference type="InParanoid" id="F0VR98"/>
<dbReference type="Gene3D" id="1.20.1510.10">
    <property type="entry name" value="Cation efflux protein transmembrane domain"/>
    <property type="match status" value="2"/>
</dbReference>
<dbReference type="SUPFAM" id="SSF161111">
    <property type="entry name" value="Cation efflux protein transmembrane domain-like"/>
    <property type="match status" value="1"/>
</dbReference>
<dbReference type="InterPro" id="IPR027470">
    <property type="entry name" value="Cation_efflux_CTD"/>
</dbReference>
<feature type="domain" description="Cation efflux protein cytoplasmic" evidence="12">
    <location>
        <begin position="620"/>
        <end position="690"/>
    </location>
</feature>
<dbReference type="GO" id="GO:0005886">
    <property type="term" value="C:plasma membrane"/>
    <property type="evidence" value="ECO:0007669"/>
    <property type="project" value="TreeGrafter"/>
</dbReference>
<dbReference type="InterPro" id="IPR050681">
    <property type="entry name" value="CDF/SLC30A"/>
</dbReference>
<feature type="compositionally biased region" description="Polar residues" evidence="9">
    <location>
        <begin position="48"/>
        <end position="60"/>
    </location>
</feature>
<evidence type="ECO:0000256" key="10">
    <source>
        <dbReference type="SAM" id="Phobius"/>
    </source>
</evidence>
<evidence type="ECO:0000259" key="11">
    <source>
        <dbReference type="Pfam" id="PF01545"/>
    </source>
</evidence>
<feature type="transmembrane region" description="Helical" evidence="10">
    <location>
        <begin position="281"/>
        <end position="305"/>
    </location>
</feature>
<dbReference type="eggNOG" id="KOG1482">
    <property type="taxonomic scope" value="Eukaryota"/>
</dbReference>
<reference evidence="13" key="1">
    <citation type="submission" date="2011-02" db="EMBL/GenBank/DDBJ databases">
        <authorList>
            <person name="Aslett M."/>
        </authorList>
    </citation>
    <scope>NUCLEOTIDE SEQUENCE</scope>
    <source>
        <strain evidence="13">Liverpool</strain>
    </source>
</reference>
<evidence type="ECO:0000256" key="2">
    <source>
        <dbReference type="ARBA" id="ARBA00008873"/>
    </source>
</evidence>
<evidence type="ECO:0000256" key="9">
    <source>
        <dbReference type="SAM" id="MobiDB-lite"/>
    </source>
</evidence>
<dbReference type="RefSeq" id="XP_003886271.1">
    <property type="nucleotide sequence ID" value="XM_003886222.1"/>
</dbReference>
<feature type="transmembrane region" description="Helical" evidence="10">
    <location>
        <begin position="351"/>
        <end position="371"/>
    </location>
</feature>
<dbReference type="GO" id="GO:0005385">
    <property type="term" value="F:zinc ion transmembrane transporter activity"/>
    <property type="evidence" value="ECO:0007669"/>
    <property type="project" value="TreeGrafter"/>
</dbReference>
<keyword evidence="5" id="KW-0864">Zinc transport</keyword>
<feature type="transmembrane region" description="Helical" evidence="10">
    <location>
        <begin position="311"/>
        <end position="330"/>
    </location>
</feature>
<dbReference type="PANTHER" id="PTHR11562">
    <property type="entry name" value="CATION EFFLUX PROTEIN/ ZINC TRANSPORTER"/>
    <property type="match status" value="1"/>
</dbReference>
<keyword evidence="3" id="KW-0813">Transport</keyword>
<keyword evidence="7" id="KW-0406">Ion transport</keyword>
<keyword evidence="4 10" id="KW-0812">Transmembrane</keyword>
<dbReference type="Proteomes" id="UP000007494">
    <property type="component" value="Chromosome XII"/>
</dbReference>
<sequence>MPRSRKRGGPKPAATSEMMPAPSSSCWAEKTSREASSAATTLPPLSGAPSSCCSRSNTASMHAGDERVSSAPDPQDADLLTASASTPPLDVHEHETNHASGASSACGEKRPPEEKQRMSRDACGASPCHSSETRCVHGNDPRASAFASFLACDGDSRELRIQTVPPSPLGAHQEDARPQWPFPPKYPETSCAAPQRDAAPFRDAHAPASLDATFPAVYVHSRHSPAEGSGACEDHGTRCPDTRGCGGGRGDRIRRESCCDAQRNEAGEGRETGTQRARRKLVMASMVCCVFMFVEIVAGVLANSLALMTDASHLLSDLCAFLISLFALWVSELKGNPSMSFGYHRAEILGALLSVFLIWVLTAVLIYAACFRVFDPPQVDGQLMFWTALLGTLANLFMTHILKVHTHGIGQVHAHESHDAESHGCCENGALRPLRNLERGRCDGHECAESSGRGELDAAAGEKREASSHGCCDRLGLGTAWSRRPSAASGAGSADLSPGVSVEIRGVDRPSREGKRRPVSASSAGSTCASGDIYVRLDEEIDSERNYENMNLRAAYIHALGDLLQNIGVMIASALIWWRPNWAIADPICTFIFSIFVLFTTLSILKEALNVLMEGTPVGIDARALQEDLLLIPGVVEVHDLHVWSLSVGKPSLACHVVVENEDVARSVLRKATVLCQRKYAILHTTIQTDFSSDKKTCETEAHQKCSDPMKVFRG</sequence>
<dbReference type="InterPro" id="IPR058533">
    <property type="entry name" value="Cation_efflux_TM"/>
</dbReference>
<dbReference type="GeneID" id="13445469"/>
<keyword evidence="15" id="KW-1185">Reference proteome</keyword>
<comment type="similarity">
    <text evidence="2">Belongs to the cation diffusion facilitator (CDF) transporter (TC 2.A.4) family. SLC30A subfamily.</text>
</comment>
<feature type="region of interest" description="Disordered" evidence="9">
    <location>
        <begin position="502"/>
        <end position="527"/>
    </location>
</feature>
<dbReference type="Pfam" id="PF01545">
    <property type="entry name" value="Cation_efflux"/>
    <property type="match status" value="1"/>
</dbReference>
<protein>
    <submittedName>
        <fullName evidence="13">Cation efflux system permease, related</fullName>
    </submittedName>
</protein>
<keyword evidence="8 10" id="KW-0472">Membrane</keyword>
<reference evidence="13" key="2">
    <citation type="submission" date="2011-03" db="EMBL/GenBank/DDBJ databases">
        <title>Comparative genomics and transcriptomics of Neospora caninum and Toxoplasma gondii.</title>
        <authorList>
            <person name="Reid A.J."/>
            <person name="Sohal A."/>
            <person name="Harris D."/>
            <person name="Quail M."/>
            <person name="Sanders M."/>
            <person name="Berriman M."/>
            <person name="Wastling J.M."/>
            <person name="Pain A."/>
        </authorList>
    </citation>
    <scope>NUCLEOTIDE SEQUENCE</scope>
    <source>
        <strain evidence="13">Liverpool</strain>
    </source>
</reference>
<dbReference type="VEuPathDB" id="ToxoDB:NCLIV_066710"/>
<evidence type="ECO:0000259" key="12">
    <source>
        <dbReference type="Pfam" id="PF16916"/>
    </source>
</evidence>
<feature type="transmembrane region" description="Helical" evidence="10">
    <location>
        <begin position="584"/>
        <end position="605"/>
    </location>
</feature>
<feature type="region of interest" description="Disordered" evidence="9">
    <location>
        <begin position="1"/>
        <end position="136"/>
    </location>
</feature>
<dbReference type="InterPro" id="IPR002524">
    <property type="entry name" value="Cation_efflux"/>
</dbReference>
<dbReference type="AlphaFoldDB" id="F0VR98"/>
<evidence type="ECO:0000256" key="1">
    <source>
        <dbReference type="ARBA" id="ARBA00004141"/>
    </source>
</evidence>
<keyword evidence="5" id="KW-0862">Zinc</keyword>
<dbReference type="EMBL" id="LN714487">
    <property type="protein sequence ID" value="CEL71008.1"/>
    <property type="molecule type" value="Genomic_DNA"/>
</dbReference>
<gene>
    <name evidence="14" type="ORF">BN1204_066710</name>
    <name evidence="13" type="ORF">NCLIV_066710</name>
</gene>
<proteinExistence type="inferred from homology"/>
<dbReference type="EMBL" id="FR823393">
    <property type="protein sequence ID" value="CBZ56246.1"/>
    <property type="molecule type" value="Genomic_DNA"/>
</dbReference>
<dbReference type="FunCoup" id="F0VR98">
    <property type="interactions" value="1"/>
</dbReference>
<dbReference type="InterPro" id="IPR027469">
    <property type="entry name" value="Cation_efflux_TMD_sf"/>
</dbReference>
<dbReference type="OrthoDB" id="9944568at2759"/>
<evidence type="ECO:0000256" key="8">
    <source>
        <dbReference type="ARBA" id="ARBA00023136"/>
    </source>
</evidence>
<feature type="transmembrane region" description="Helical" evidence="10">
    <location>
        <begin position="383"/>
        <end position="402"/>
    </location>
</feature>
<feature type="domain" description="Cation efflux protein transmembrane" evidence="11">
    <location>
        <begin position="282"/>
        <end position="613"/>
    </location>
</feature>
<evidence type="ECO:0000313" key="15">
    <source>
        <dbReference type="Proteomes" id="UP000007494"/>
    </source>
</evidence>
<dbReference type="NCBIfam" id="TIGR01297">
    <property type="entry name" value="CDF"/>
    <property type="match status" value="1"/>
</dbReference>
<reference evidence="15" key="3">
    <citation type="journal article" date="2012" name="PLoS Pathog.">
        <title>Comparative genomics of the apicomplexan parasites Toxoplasma gondii and Neospora caninum: Coccidia differing in host range and transmission strategy.</title>
        <authorList>
            <person name="Reid A.J."/>
            <person name="Vermont S.J."/>
            <person name="Cotton J.A."/>
            <person name="Harris D."/>
            <person name="Hill-Cawthorne G.A."/>
            <person name="Konen-Waisman S."/>
            <person name="Latham S.M."/>
            <person name="Mourier T."/>
            <person name="Norton R."/>
            <person name="Quail M.A."/>
            <person name="Sanders M."/>
            <person name="Shanmugam D."/>
            <person name="Sohal A."/>
            <person name="Wasmuth J.D."/>
            <person name="Brunk B."/>
            <person name="Grigg M.E."/>
            <person name="Howard J.C."/>
            <person name="Parkinson J."/>
            <person name="Roos D.S."/>
            <person name="Trees A.J."/>
            <person name="Berriman M."/>
            <person name="Pain A."/>
            <person name="Wastling J.M."/>
        </authorList>
    </citation>
    <scope>NUCLEOTIDE SEQUENCE [LARGE SCALE GENOMIC DNA]</scope>
    <source>
        <strain evidence="15">Liverpool</strain>
    </source>
</reference>